<dbReference type="AlphaFoldDB" id="K0V5B0"/>
<dbReference type="PATRIC" id="fig|1214102.3.peg.2196"/>
<protein>
    <submittedName>
        <fullName evidence="1">Uncharacterized protein</fullName>
    </submittedName>
</protein>
<dbReference type="Proteomes" id="UP000006043">
    <property type="component" value="Unassembled WGS sequence"/>
</dbReference>
<evidence type="ECO:0000313" key="2">
    <source>
        <dbReference type="Proteomes" id="UP000006043"/>
    </source>
</evidence>
<sequence length="113" mass="11443">MTIVATTGDVSPVFRDRRGGMVDNIRVNLTSVRAAADAADELAAQLSMPTASSVVSGGTGSGAGVNAVASALNEMRTNQGAQLTSRAGTLRIGSSSYEATDQDGAINVSRVEI</sequence>
<evidence type="ECO:0000313" key="1">
    <source>
        <dbReference type="EMBL" id="EJZ14176.1"/>
    </source>
</evidence>
<reference evidence="1 2" key="1">
    <citation type="journal article" date="2012" name="J. Bacteriol.">
        <title>Complete Genome Sequence of Mycobacterium fortuitum subsp. fortuitum Type Strain DSM46621.</title>
        <authorList>
            <person name="Ho Y.S."/>
            <person name="Adroub S.A."/>
            <person name="Aleisa F."/>
            <person name="Mahmood H."/>
            <person name="Othoum G."/>
            <person name="Rashid F."/>
            <person name="Zaher M."/>
            <person name="Ali S."/>
            <person name="Bitter W."/>
            <person name="Pain A."/>
            <person name="Abdallah A.M."/>
        </authorList>
    </citation>
    <scope>NUCLEOTIDE SEQUENCE [LARGE SCALE GENOMIC DNA]</scope>
    <source>
        <strain evidence="2">DSM46621</strain>
    </source>
</reference>
<dbReference type="HOGENOM" id="CLU_2130678_0_0_11"/>
<gene>
    <name evidence="1" type="ORF">MFORT_11026</name>
</gene>
<accession>K0V5B0</accession>
<organism evidence="1 2">
    <name type="scientific">Mycolicibacterium fortuitum subsp. fortuitum DSM 46621 = ATCC 6841 = JCM 6387</name>
    <dbReference type="NCBI Taxonomy" id="1214102"/>
    <lineage>
        <taxon>Bacteria</taxon>
        <taxon>Bacillati</taxon>
        <taxon>Actinomycetota</taxon>
        <taxon>Actinomycetes</taxon>
        <taxon>Mycobacteriales</taxon>
        <taxon>Mycobacteriaceae</taxon>
        <taxon>Mycolicibacterium</taxon>
    </lineage>
</organism>
<proteinExistence type="predicted"/>
<dbReference type="EMBL" id="ALQB01000036">
    <property type="protein sequence ID" value="EJZ14176.1"/>
    <property type="molecule type" value="Genomic_DNA"/>
</dbReference>
<comment type="caution">
    <text evidence="1">The sequence shown here is derived from an EMBL/GenBank/DDBJ whole genome shotgun (WGS) entry which is preliminary data.</text>
</comment>
<name>K0V5B0_MYCFO</name>